<dbReference type="SMART" id="SM00388">
    <property type="entry name" value="HisKA"/>
    <property type="match status" value="1"/>
</dbReference>
<dbReference type="PRINTS" id="PR00344">
    <property type="entry name" value="BCTRLSENSOR"/>
</dbReference>
<evidence type="ECO:0000256" key="6">
    <source>
        <dbReference type="ARBA" id="ARBA00023163"/>
    </source>
</evidence>
<keyword evidence="3 7" id="KW-0597">Phosphoprotein</keyword>
<evidence type="ECO:0000259" key="9">
    <source>
        <dbReference type="PROSITE" id="PS50109"/>
    </source>
</evidence>
<protein>
    <recommendedName>
        <fullName evidence="2">histidine kinase</fullName>
        <ecNumber evidence="2">2.7.13.3</ecNumber>
    </recommendedName>
</protein>
<feature type="modified residue" description="4-aspartylphosphate" evidence="7">
    <location>
        <position position="1151"/>
    </location>
</feature>
<dbReference type="Gene3D" id="3.40.50.2300">
    <property type="match status" value="1"/>
</dbReference>
<dbReference type="SUPFAM" id="SSF63829">
    <property type="entry name" value="Calcium-dependent phosphotriesterase"/>
    <property type="match status" value="3"/>
</dbReference>
<accession>A0ABP9GVZ6</accession>
<dbReference type="PANTHER" id="PTHR43547:SF2">
    <property type="entry name" value="HYBRID SIGNAL TRANSDUCTION HISTIDINE KINASE C"/>
    <property type="match status" value="1"/>
</dbReference>
<evidence type="ECO:0000256" key="7">
    <source>
        <dbReference type="PROSITE-ProRule" id="PRU00169"/>
    </source>
</evidence>
<dbReference type="PROSITE" id="PS00041">
    <property type="entry name" value="HTH_ARAC_FAMILY_1"/>
    <property type="match status" value="1"/>
</dbReference>
<dbReference type="SMART" id="SM00387">
    <property type="entry name" value="HATPase_c"/>
    <property type="match status" value="1"/>
</dbReference>
<evidence type="ECO:0000256" key="3">
    <source>
        <dbReference type="ARBA" id="ARBA00022553"/>
    </source>
</evidence>
<dbReference type="CDD" id="cd00075">
    <property type="entry name" value="HATPase"/>
    <property type="match status" value="1"/>
</dbReference>
<dbReference type="Pfam" id="PF12833">
    <property type="entry name" value="HTH_18"/>
    <property type="match status" value="1"/>
</dbReference>
<dbReference type="InterPro" id="IPR003594">
    <property type="entry name" value="HATPase_dom"/>
</dbReference>
<comment type="caution">
    <text evidence="11">The sequence shown here is derived from an EMBL/GenBank/DDBJ whole genome shotgun (WGS) entry which is preliminary data.</text>
</comment>
<comment type="catalytic activity">
    <reaction evidence="1">
        <text>ATP + protein L-histidine = ADP + protein N-phospho-L-histidine.</text>
        <dbReference type="EC" id="2.7.13.3"/>
    </reaction>
</comment>
<keyword evidence="12" id="KW-1185">Reference proteome</keyword>
<dbReference type="InterPro" id="IPR013783">
    <property type="entry name" value="Ig-like_fold"/>
</dbReference>
<dbReference type="PANTHER" id="PTHR43547">
    <property type="entry name" value="TWO-COMPONENT HISTIDINE KINASE"/>
    <property type="match status" value="1"/>
</dbReference>
<evidence type="ECO:0000259" key="8">
    <source>
        <dbReference type="PROSITE" id="PS01124"/>
    </source>
</evidence>
<evidence type="ECO:0000256" key="4">
    <source>
        <dbReference type="ARBA" id="ARBA00023015"/>
    </source>
</evidence>
<dbReference type="EMBL" id="BAABJJ010000044">
    <property type="protein sequence ID" value="GAA4954426.1"/>
    <property type="molecule type" value="Genomic_DNA"/>
</dbReference>
<dbReference type="SUPFAM" id="SSF55874">
    <property type="entry name" value="ATPase domain of HSP90 chaperone/DNA topoisomerase II/histidine kinase"/>
    <property type="match status" value="1"/>
</dbReference>
<gene>
    <name evidence="11" type="ORF">GCM10023314_30090</name>
</gene>
<dbReference type="InterPro" id="IPR004358">
    <property type="entry name" value="Sig_transdc_His_kin-like_C"/>
</dbReference>
<dbReference type="InterPro" id="IPR011123">
    <property type="entry name" value="Y_Y_Y"/>
</dbReference>
<dbReference type="SUPFAM" id="SSF52172">
    <property type="entry name" value="CheY-like"/>
    <property type="match status" value="1"/>
</dbReference>
<dbReference type="SMART" id="SM00342">
    <property type="entry name" value="HTH_ARAC"/>
    <property type="match status" value="1"/>
</dbReference>
<dbReference type="CDD" id="cd00082">
    <property type="entry name" value="HisKA"/>
    <property type="match status" value="1"/>
</dbReference>
<dbReference type="SUPFAM" id="SSF46689">
    <property type="entry name" value="Homeodomain-like"/>
    <property type="match status" value="1"/>
</dbReference>
<dbReference type="Gene3D" id="3.30.565.10">
    <property type="entry name" value="Histidine kinase-like ATPase, C-terminal domain"/>
    <property type="match status" value="1"/>
</dbReference>
<dbReference type="Gene3D" id="2.130.10.10">
    <property type="entry name" value="YVTN repeat-like/Quinoprotein amine dehydrogenase"/>
    <property type="match status" value="2"/>
</dbReference>
<proteinExistence type="predicted"/>
<dbReference type="Gene3D" id="1.10.10.60">
    <property type="entry name" value="Homeodomain-like"/>
    <property type="match status" value="1"/>
</dbReference>
<dbReference type="InterPro" id="IPR003661">
    <property type="entry name" value="HisK_dim/P_dom"/>
</dbReference>
<keyword evidence="4" id="KW-0805">Transcription regulation</keyword>
<dbReference type="PROSITE" id="PS50110">
    <property type="entry name" value="RESPONSE_REGULATORY"/>
    <property type="match status" value="1"/>
</dbReference>
<dbReference type="Gene3D" id="2.60.40.10">
    <property type="entry name" value="Immunoglobulins"/>
    <property type="match status" value="1"/>
</dbReference>
<dbReference type="Proteomes" id="UP001501302">
    <property type="component" value="Unassembled WGS sequence"/>
</dbReference>
<keyword evidence="5" id="KW-0238">DNA-binding</keyword>
<dbReference type="Pfam" id="PF07495">
    <property type="entry name" value="Y_Y_Y"/>
    <property type="match status" value="1"/>
</dbReference>
<dbReference type="RefSeq" id="WP_345193500.1">
    <property type="nucleotide sequence ID" value="NZ_BAABJJ010000044.1"/>
</dbReference>
<evidence type="ECO:0000256" key="2">
    <source>
        <dbReference type="ARBA" id="ARBA00012438"/>
    </source>
</evidence>
<evidence type="ECO:0000256" key="5">
    <source>
        <dbReference type="ARBA" id="ARBA00023125"/>
    </source>
</evidence>
<dbReference type="Pfam" id="PF00512">
    <property type="entry name" value="HisKA"/>
    <property type="match status" value="1"/>
</dbReference>
<organism evidence="11 12">
    <name type="scientific">Algibacter agarivorans</name>
    <dbReference type="NCBI Taxonomy" id="1109741"/>
    <lineage>
        <taxon>Bacteria</taxon>
        <taxon>Pseudomonadati</taxon>
        <taxon>Bacteroidota</taxon>
        <taxon>Flavobacteriia</taxon>
        <taxon>Flavobacteriales</taxon>
        <taxon>Flavobacteriaceae</taxon>
        <taxon>Algibacter</taxon>
    </lineage>
</organism>
<dbReference type="SMART" id="SM00448">
    <property type="entry name" value="REC"/>
    <property type="match status" value="1"/>
</dbReference>
<evidence type="ECO:0000256" key="1">
    <source>
        <dbReference type="ARBA" id="ARBA00000085"/>
    </source>
</evidence>
<sequence>MNIRRTYLFISLVLIFCFLNINGQNQDILKQISTEHGLSNNRITSMIQDGLGFIWVGTKNGLNKYDGVNFKKYNQKNSGISSNDISSLLIDKKGRIWIGTIGGGVNIYNPSKDKFQVYKNSNVNQDIISSNDIHAIIEDNHGNIWLGSEMGIDLYVEKSKDFKTFRHQAENKGSLNFISVWTIIETVDRNLFLGTYGDGLYTFDIISEKFTPIVPSFEKEDNLSLEFINTLLYGKEDELLIGTNGSGLLSLDLKTNNLTGFFSSNNKVDAPIIRTLYKDRNQNIWIGTDGDGIIRLSKDNISNLSIKQYVYDNRLRTSLSNNTVNNIFEDNQSNIWIGTAWKGLNVIKKRVNNSSFYFSDGMGYNASPVLSVFKEESILWMGTDGNGLNKYDLETKEVTNYHTSIKAPLGGDYIQLVKKKSNGQYWIGTFANGLILFDSQKGKIKQFKRDNLNETSLPYNDVRDIIELPTGDLWVGTWGGGLSFLDFKTEVFKNFRFSKNNKNSLSNDNVISLLLDKEGGLWIGTHGGGLNRFDTKTNQFSSYKVSEQGEKSIGSNYIFDLLLDKAGILWLATKEGLNRFDTRTQVFKKFAVGNSAITNTVVSLIDDSYGNIWMGTKEGLFKYNIKTNTIEEFETDFNEFHVNSVCKDSQGVLYFGGVDGVISFNPNTIFANTVNPKVLFTDLKLFDKSVPVGDHEILKRNISIADEVTINYNQSVITFEFSALEYPFSDANYLVKMEGFEDNWRAIGNQQTATYTNLSSGDYVFKVKTQKKNNSLDEVGFSELKIKVLPPFWKTWWAYLTYLVLFIILLWVIKHYTLAWIEVKNNLRLEKLQREQEDKLHELKQRFFTNISHEIRTPLTLIIGTINSLMRSNVDAKEQKQLTNLRRSTGRLMNLVSELLNIRKLETGNINLHVSENDMVFFIHEIFLAFSQHAIANNIDYKFDKPENKIYVWFDKIQLEKTIYNLLTNAFKFTSSGDKILLSVFEDRGAVKIVVNDTGQGIPKDKLPQIFERFYQNEDAISENLGFGIGLSIAKDIVELHSGQIKVESVLEKGSRFIITLPLGKAHFNQEQIASEINEEDIISNYSKTTANNFGVNEFEKSLVLIVEDNPHLLDYLAGLMSQNFQVIVAENGKIGLELAKEKSPDIIVSDVMMPVMDGITLCSEVKTNILTSHIPVILLTARTMVENIMEGFEMGADDYLVKPFNEDVLKVRIKNLLASRKHLREKYINEILLSPKEMAFTSPDQEFLTKLNGIIEAQIDNSEFSIEELAAEMAMSHSNLYKKIKALTAMTTVAFVRDFRLKRAAQLLKQGNMSVIDVCFKVGYTDRRHFSQEFKKKFSITPSAYAKENLI</sequence>
<dbReference type="InterPro" id="IPR018060">
    <property type="entry name" value="HTH_AraC"/>
</dbReference>
<dbReference type="InterPro" id="IPR005467">
    <property type="entry name" value="His_kinase_dom"/>
</dbReference>
<dbReference type="InterPro" id="IPR011006">
    <property type="entry name" value="CheY-like_superfamily"/>
</dbReference>
<dbReference type="InterPro" id="IPR001789">
    <property type="entry name" value="Sig_transdc_resp-reg_receiver"/>
</dbReference>
<dbReference type="Pfam" id="PF02518">
    <property type="entry name" value="HATPase_c"/>
    <property type="match status" value="1"/>
</dbReference>
<dbReference type="InterPro" id="IPR009057">
    <property type="entry name" value="Homeodomain-like_sf"/>
</dbReference>
<dbReference type="CDD" id="cd17574">
    <property type="entry name" value="REC_OmpR"/>
    <property type="match status" value="1"/>
</dbReference>
<dbReference type="InterPro" id="IPR036890">
    <property type="entry name" value="HATPase_C_sf"/>
</dbReference>
<evidence type="ECO:0000313" key="11">
    <source>
        <dbReference type="EMBL" id="GAA4954426.1"/>
    </source>
</evidence>
<dbReference type="PROSITE" id="PS01124">
    <property type="entry name" value="HTH_ARAC_FAMILY_2"/>
    <property type="match status" value="1"/>
</dbReference>
<dbReference type="Gene3D" id="1.10.287.130">
    <property type="match status" value="1"/>
</dbReference>
<evidence type="ECO:0000313" key="12">
    <source>
        <dbReference type="Proteomes" id="UP001501302"/>
    </source>
</evidence>
<dbReference type="InterPro" id="IPR011110">
    <property type="entry name" value="Reg_prop"/>
</dbReference>
<dbReference type="InterPro" id="IPR015943">
    <property type="entry name" value="WD40/YVTN_repeat-like_dom_sf"/>
</dbReference>
<feature type="domain" description="Histidine kinase" evidence="9">
    <location>
        <begin position="850"/>
        <end position="1065"/>
    </location>
</feature>
<dbReference type="InterPro" id="IPR018062">
    <property type="entry name" value="HTH_AraC-typ_CS"/>
</dbReference>
<feature type="domain" description="HTH araC/xylS-type" evidence="8">
    <location>
        <begin position="1250"/>
        <end position="1349"/>
    </location>
</feature>
<dbReference type="SUPFAM" id="SSF47384">
    <property type="entry name" value="Homodimeric domain of signal transducing histidine kinase"/>
    <property type="match status" value="1"/>
</dbReference>
<dbReference type="PROSITE" id="PS50109">
    <property type="entry name" value="HIS_KIN"/>
    <property type="match status" value="1"/>
</dbReference>
<dbReference type="Pfam" id="PF07494">
    <property type="entry name" value="Reg_prop"/>
    <property type="match status" value="7"/>
</dbReference>
<dbReference type="Pfam" id="PF00072">
    <property type="entry name" value="Response_reg"/>
    <property type="match status" value="1"/>
</dbReference>
<dbReference type="InterPro" id="IPR036097">
    <property type="entry name" value="HisK_dim/P_sf"/>
</dbReference>
<name>A0ABP9GVZ6_9FLAO</name>
<evidence type="ECO:0000259" key="10">
    <source>
        <dbReference type="PROSITE" id="PS50110"/>
    </source>
</evidence>
<dbReference type="EC" id="2.7.13.3" evidence="2"/>
<reference evidence="12" key="1">
    <citation type="journal article" date="2019" name="Int. J. Syst. Evol. Microbiol.">
        <title>The Global Catalogue of Microorganisms (GCM) 10K type strain sequencing project: providing services to taxonomists for standard genome sequencing and annotation.</title>
        <authorList>
            <consortium name="The Broad Institute Genomics Platform"/>
            <consortium name="The Broad Institute Genome Sequencing Center for Infectious Disease"/>
            <person name="Wu L."/>
            <person name="Ma J."/>
        </authorList>
    </citation>
    <scope>NUCLEOTIDE SEQUENCE [LARGE SCALE GENOMIC DNA]</scope>
    <source>
        <strain evidence="12">JCM 18285</strain>
    </source>
</reference>
<feature type="domain" description="Response regulatory" evidence="10">
    <location>
        <begin position="1103"/>
        <end position="1218"/>
    </location>
</feature>
<keyword evidence="6" id="KW-0804">Transcription</keyword>